<proteinExistence type="predicted"/>
<dbReference type="OrthoDB" id="10447060at2759"/>
<name>A0A482XQ20_LAOST</name>
<evidence type="ECO:0000313" key="2">
    <source>
        <dbReference type="Proteomes" id="UP000291343"/>
    </source>
</evidence>
<reference evidence="1 2" key="1">
    <citation type="journal article" date="2017" name="Gigascience">
        <title>Genome sequence of the small brown planthopper, Laodelphax striatellus.</title>
        <authorList>
            <person name="Zhu J."/>
            <person name="Jiang F."/>
            <person name="Wang X."/>
            <person name="Yang P."/>
            <person name="Bao Y."/>
            <person name="Zhao W."/>
            <person name="Wang W."/>
            <person name="Lu H."/>
            <person name="Wang Q."/>
            <person name="Cui N."/>
            <person name="Li J."/>
            <person name="Chen X."/>
            <person name="Luo L."/>
            <person name="Yu J."/>
            <person name="Kang L."/>
            <person name="Cui F."/>
        </authorList>
    </citation>
    <scope>NUCLEOTIDE SEQUENCE [LARGE SCALE GENOMIC DNA]</scope>
    <source>
        <strain evidence="1">Lst14</strain>
    </source>
</reference>
<dbReference type="Proteomes" id="UP000291343">
    <property type="component" value="Unassembled WGS sequence"/>
</dbReference>
<organism evidence="1 2">
    <name type="scientific">Laodelphax striatellus</name>
    <name type="common">Small brown planthopper</name>
    <name type="synonym">Delphax striatella</name>
    <dbReference type="NCBI Taxonomy" id="195883"/>
    <lineage>
        <taxon>Eukaryota</taxon>
        <taxon>Metazoa</taxon>
        <taxon>Ecdysozoa</taxon>
        <taxon>Arthropoda</taxon>
        <taxon>Hexapoda</taxon>
        <taxon>Insecta</taxon>
        <taxon>Pterygota</taxon>
        <taxon>Neoptera</taxon>
        <taxon>Paraneoptera</taxon>
        <taxon>Hemiptera</taxon>
        <taxon>Auchenorrhyncha</taxon>
        <taxon>Fulgoroidea</taxon>
        <taxon>Delphacidae</taxon>
        <taxon>Criomorphinae</taxon>
        <taxon>Laodelphax</taxon>
    </lineage>
</organism>
<evidence type="ECO:0000313" key="1">
    <source>
        <dbReference type="EMBL" id="RZF47744.1"/>
    </source>
</evidence>
<keyword evidence="2" id="KW-1185">Reference proteome</keyword>
<dbReference type="EMBL" id="QKKF02003370">
    <property type="protein sequence ID" value="RZF47744.1"/>
    <property type="molecule type" value="Genomic_DNA"/>
</dbReference>
<accession>A0A482XQ20</accession>
<sequence>MSKNYPCLGTSQLDHQCPKKKVDHCASVARDLGEIIRFSCNDQFRQKCMNMCKVTSTYECQEVLRKKLMELTAQNEIMKSNGRKRKATSKPEDSQVITIQEAFEKQRRLESAGIMNKSVTIPDENSISLLDSSPNVLVHRVLKQQPITDLFKNQRRIQHLNSMPLKPMISVQKNNGKSLENGLQGFTVQATSVIRESPKIISKPINKKFTISEKSLLDPNNFKWDDNKNEAATIRTTPVAKETKLATSAIMDNDALSIMSDPRIFMWN</sequence>
<gene>
    <name evidence="1" type="ORF">LSTR_LSTR006008</name>
</gene>
<comment type="caution">
    <text evidence="1">The sequence shown here is derived from an EMBL/GenBank/DDBJ whole genome shotgun (WGS) entry which is preliminary data.</text>
</comment>
<dbReference type="InParanoid" id="A0A482XQ20"/>
<protein>
    <submittedName>
        <fullName evidence="1">Uncharacterized protein</fullName>
    </submittedName>
</protein>
<dbReference type="AlphaFoldDB" id="A0A482XQ20"/>